<dbReference type="GeneID" id="18924326"/>
<evidence type="ECO:0000313" key="2">
    <source>
        <dbReference type="EMBL" id="EGG01197.1"/>
    </source>
</evidence>
<dbReference type="EMBL" id="GL883140">
    <property type="protein sequence ID" value="EGG01197.1"/>
    <property type="molecule type" value="Genomic_DNA"/>
</dbReference>
<feature type="compositionally biased region" description="Polar residues" evidence="1">
    <location>
        <begin position="55"/>
        <end position="68"/>
    </location>
</feature>
<evidence type="ECO:0000313" key="3">
    <source>
        <dbReference type="Proteomes" id="UP000001072"/>
    </source>
</evidence>
<feature type="region of interest" description="Disordered" evidence="1">
    <location>
        <begin position="55"/>
        <end position="139"/>
    </location>
</feature>
<sequence length="148" mass="16281">MLTRQELFAKLTSNRNTKVNIVPPAQSSSLGRRSLQTISKPKPRRFEVVTMNNANSNTALGNHPTNAPMNIDLSEGAPPAQSSSLGRRPLQTIPKPRPRRLKVDTMNIDNLNDASNNQSNNTPMDIDPKESSPTPSSYAEVFCKATLR</sequence>
<dbReference type="RefSeq" id="XP_007415547.1">
    <property type="nucleotide sequence ID" value="XM_007415485.1"/>
</dbReference>
<reference evidence="3" key="1">
    <citation type="journal article" date="2011" name="Proc. Natl. Acad. Sci. U.S.A.">
        <title>Obligate biotrophy features unraveled by the genomic analysis of rust fungi.</title>
        <authorList>
            <person name="Duplessis S."/>
            <person name="Cuomo C.A."/>
            <person name="Lin Y.-C."/>
            <person name="Aerts A."/>
            <person name="Tisserant E."/>
            <person name="Veneault-Fourrey C."/>
            <person name="Joly D.L."/>
            <person name="Hacquard S."/>
            <person name="Amselem J."/>
            <person name="Cantarel B.L."/>
            <person name="Chiu R."/>
            <person name="Coutinho P.M."/>
            <person name="Feau N."/>
            <person name="Field M."/>
            <person name="Frey P."/>
            <person name="Gelhaye E."/>
            <person name="Goldberg J."/>
            <person name="Grabherr M.G."/>
            <person name="Kodira C.D."/>
            <person name="Kohler A."/>
            <person name="Kuees U."/>
            <person name="Lindquist E.A."/>
            <person name="Lucas S.M."/>
            <person name="Mago R."/>
            <person name="Mauceli E."/>
            <person name="Morin E."/>
            <person name="Murat C."/>
            <person name="Pangilinan J.L."/>
            <person name="Park R."/>
            <person name="Pearson M."/>
            <person name="Quesneville H."/>
            <person name="Rouhier N."/>
            <person name="Sakthikumar S."/>
            <person name="Salamov A.A."/>
            <person name="Schmutz J."/>
            <person name="Selles B."/>
            <person name="Shapiro H."/>
            <person name="Tanguay P."/>
            <person name="Tuskan G.A."/>
            <person name="Henrissat B."/>
            <person name="Van de Peer Y."/>
            <person name="Rouze P."/>
            <person name="Ellis J.G."/>
            <person name="Dodds P.N."/>
            <person name="Schein J.E."/>
            <person name="Zhong S."/>
            <person name="Hamelin R.C."/>
            <person name="Grigoriev I.V."/>
            <person name="Szabo L.J."/>
            <person name="Martin F."/>
        </authorList>
    </citation>
    <scope>NUCLEOTIDE SEQUENCE [LARGE SCALE GENOMIC DNA]</scope>
    <source>
        <strain evidence="3">98AG31 / pathotype 3-4-7</strain>
    </source>
</reference>
<name>F4S2J9_MELLP</name>
<dbReference type="VEuPathDB" id="FungiDB:MELLADRAFT_111250"/>
<protein>
    <submittedName>
        <fullName evidence="2">Uncharacterized protein</fullName>
    </submittedName>
</protein>
<evidence type="ECO:0000256" key="1">
    <source>
        <dbReference type="SAM" id="MobiDB-lite"/>
    </source>
</evidence>
<dbReference type="HOGENOM" id="CLU_1759222_0_0_1"/>
<dbReference type="InParanoid" id="F4S2J9"/>
<dbReference type="Proteomes" id="UP000001072">
    <property type="component" value="Unassembled WGS sequence"/>
</dbReference>
<dbReference type="KEGG" id="mlr:MELLADRAFT_111250"/>
<accession>F4S2J9</accession>
<organism evidence="3">
    <name type="scientific">Melampsora larici-populina (strain 98AG31 / pathotype 3-4-7)</name>
    <name type="common">Poplar leaf rust fungus</name>
    <dbReference type="NCBI Taxonomy" id="747676"/>
    <lineage>
        <taxon>Eukaryota</taxon>
        <taxon>Fungi</taxon>
        <taxon>Dikarya</taxon>
        <taxon>Basidiomycota</taxon>
        <taxon>Pucciniomycotina</taxon>
        <taxon>Pucciniomycetes</taxon>
        <taxon>Pucciniales</taxon>
        <taxon>Melampsoraceae</taxon>
        <taxon>Melampsora</taxon>
    </lineage>
</organism>
<keyword evidence="3" id="KW-1185">Reference proteome</keyword>
<feature type="compositionally biased region" description="Low complexity" evidence="1">
    <location>
        <begin position="109"/>
        <end position="121"/>
    </location>
</feature>
<gene>
    <name evidence="2" type="ORF">MELLADRAFT_111250</name>
</gene>
<dbReference type="AlphaFoldDB" id="F4S2J9"/>
<proteinExistence type="predicted"/>